<proteinExistence type="predicted"/>
<protein>
    <submittedName>
        <fullName evidence="1">Uncharacterized protein</fullName>
    </submittedName>
</protein>
<organism evidence="1 2">
    <name type="scientific">Octopus vulgaris</name>
    <name type="common">Common octopus</name>
    <dbReference type="NCBI Taxonomy" id="6645"/>
    <lineage>
        <taxon>Eukaryota</taxon>
        <taxon>Metazoa</taxon>
        <taxon>Spiralia</taxon>
        <taxon>Lophotrochozoa</taxon>
        <taxon>Mollusca</taxon>
        <taxon>Cephalopoda</taxon>
        <taxon>Coleoidea</taxon>
        <taxon>Octopodiformes</taxon>
        <taxon>Octopoda</taxon>
        <taxon>Incirrata</taxon>
        <taxon>Octopodidae</taxon>
        <taxon>Octopus</taxon>
    </lineage>
</organism>
<dbReference type="Proteomes" id="UP001162480">
    <property type="component" value="Chromosome 9"/>
</dbReference>
<sequence>MKGCLRLFYESTSIALAEPRKLTFSDTISRDSGLDIKDLNTAMQDRVVWKGIVNGVPTNHRCCRKMLTRQARPVDEDEWSEMLTSMDD</sequence>
<keyword evidence="2" id="KW-1185">Reference proteome</keyword>
<gene>
    <name evidence="1" type="ORF">OCTVUL_1B017275</name>
</gene>
<reference evidence="1" key="1">
    <citation type="submission" date="2023-08" db="EMBL/GenBank/DDBJ databases">
        <authorList>
            <person name="Alioto T."/>
            <person name="Alioto T."/>
            <person name="Gomez Garrido J."/>
        </authorList>
    </citation>
    <scope>NUCLEOTIDE SEQUENCE</scope>
</reference>
<dbReference type="EMBL" id="OX597822">
    <property type="protein sequence ID" value="CAI9727699.1"/>
    <property type="molecule type" value="Genomic_DNA"/>
</dbReference>
<dbReference type="AlphaFoldDB" id="A0AA36F815"/>
<evidence type="ECO:0000313" key="2">
    <source>
        <dbReference type="Proteomes" id="UP001162480"/>
    </source>
</evidence>
<evidence type="ECO:0000313" key="1">
    <source>
        <dbReference type="EMBL" id="CAI9727699.1"/>
    </source>
</evidence>
<accession>A0AA36F815</accession>
<name>A0AA36F815_OCTVU</name>